<dbReference type="RefSeq" id="WP_072993784.1">
    <property type="nucleotide sequence ID" value="NZ_FQWE01000012.1"/>
</dbReference>
<evidence type="ECO:0000313" key="2">
    <source>
        <dbReference type="Proteomes" id="UP000184036"/>
    </source>
</evidence>
<reference evidence="2" key="1">
    <citation type="submission" date="2016-11" db="EMBL/GenBank/DDBJ databases">
        <authorList>
            <person name="Varghese N."/>
            <person name="Submissions S."/>
        </authorList>
    </citation>
    <scope>NUCLEOTIDE SEQUENCE [LARGE SCALE GENOMIC DNA]</scope>
    <source>
        <strain evidence="2">DSM 19741</strain>
    </source>
</reference>
<dbReference type="AlphaFoldDB" id="A0A1M5JRN1"/>
<dbReference type="OrthoDB" id="1331096at2"/>
<evidence type="ECO:0000313" key="1">
    <source>
        <dbReference type="EMBL" id="SHG43236.1"/>
    </source>
</evidence>
<dbReference type="STRING" id="271157.SAMN05444396_11241"/>
<dbReference type="EMBL" id="FQWE01000012">
    <property type="protein sequence ID" value="SHG43236.1"/>
    <property type="molecule type" value="Genomic_DNA"/>
</dbReference>
<dbReference type="Proteomes" id="UP000184036">
    <property type="component" value="Unassembled WGS sequence"/>
</dbReference>
<protein>
    <submittedName>
        <fullName evidence="1">Uncharacterized protein</fullName>
    </submittedName>
</protein>
<organism evidence="1 2">
    <name type="scientific">Flavobacterium segetis</name>
    <dbReference type="NCBI Taxonomy" id="271157"/>
    <lineage>
        <taxon>Bacteria</taxon>
        <taxon>Pseudomonadati</taxon>
        <taxon>Bacteroidota</taxon>
        <taxon>Flavobacteriia</taxon>
        <taxon>Flavobacteriales</taxon>
        <taxon>Flavobacteriaceae</taxon>
        <taxon>Flavobacterium</taxon>
    </lineage>
</organism>
<name>A0A1M5JRN1_9FLAO</name>
<keyword evidence="2" id="KW-1185">Reference proteome</keyword>
<proteinExistence type="predicted"/>
<accession>A0A1M5JRN1</accession>
<gene>
    <name evidence="1" type="ORF">SAMN05444396_11241</name>
</gene>
<sequence>MKKSFLFYFILVTFPVFCQIRLSDVSVELKKKTDFHQLITTVNPKTNEIYTFASDNEKLFGAKFSSSVFFRDSLSTKRPFNYRYLLGGSFLENNNPVAYFSTEDLTRVISVEFDFAKRTNLIRDLNLNLKGEIIYTQFADKGSYYFITKGRNENELQLIKLNGNTLIKKYLDFKAFNFENNPSNKSDITNLIEEFGLTLIEKKGFSSLLDGSQKIKFYLESDKIILILNLDSTKTSTYEINLNSFSISEKIFKSSKLVNVQQSNSLLFENNLVILSSTANSCEIQFINYTDKLIIKTYTIDNLKPNPFSSSFYSIVENSSPNNIKTPKKFISAISNSELGISIYNFNGVYIASFGGIQYRGNSNDFLNQLGSINGSFYGLDFGNLSSNYALQNNLIDVDFDSSFKEIKPVNQPLFIDKIGQFISENKNVKLDYYFFFNNFYILSYYDSKTKQIVLRKFTDGFDH</sequence>